<protein>
    <submittedName>
        <fullName evidence="1">Uncharacterized protein</fullName>
    </submittedName>
</protein>
<keyword evidence="2" id="KW-1185">Reference proteome</keyword>
<gene>
    <name evidence="1" type="ORF">PACLA_8A015769</name>
</gene>
<evidence type="ECO:0000313" key="2">
    <source>
        <dbReference type="Proteomes" id="UP001152795"/>
    </source>
</evidence>
<dbReference type="EMBL" id="CACRXK020011948">
    <property type="protein sequence ID" value="CAB4022389.1"/>
    <property type="molecule type" value="Genomic_DNA"/>
</dbReference>
<dbReference type="AlphaFoldDB" id="A0A7D9KXJ4"/>
<organism evidence="1 2">
    <name type="scientific">Paramuricea clavata</name>
    <name type="common">Red gorgonian</name>
    <name type="synonym">Violescent sea-whip</name>
    <dbReference type="NCBI Taxonomy" id="317549"/>
    <lineage>
        <taxon>Eukaryota</taxon>
        <taxon>Metazoa</taxon>
        <taxon>Cnidaria</taxon>
        <taxon>Anthozoa</taxon>
        <taxon>Octocorallia</taxon>
        <taxon>Malacalcyonacea</taxon>
        <taxon>Plexauridae</taxon>
        <taxon>Paramuricea</taxon>
    </lineage>
</organism>
<reference evidence="1" key="1">
    <citation type="submission" date="2020-04" db="EMBL/GenBank/DDBJ databases">
        <authorList>
            <person name="Alioto T."/>
            <person name="Alioto T."/>
            <person name="Gomez Garrido J."/>
        </authorList>
    </citation>
    <scope>NUCLEOTIDE SEQUENCE</scope>
    <source>
        <strain evidence="1">A484AB</strain>
    </source>
</reference>
<dbReference type="Proteomes" id="UP001152795">
    <property type="component" value="Unassembled WGS sequence"/>
</dbReference>
<proteinExistence type="predicted"/>
<name>A0A7D9KXJ4_PARCT</name>
<sequence length="144" mass="16005">MSCALRDWLWKIWLDWGLVVEILAGTPFMEANDISVRPARCTVLICDTSYTYGSNETKSPAVRCAVVLRAPSTSTTIWPGEFIEIAVPDGIPDNVYALEPRTAAPSAQFAKVSQCCWHETHSKPLRPAISFEAQWALLSTKLCF</sequence>
<accession>A0A7D9KXJ4</accession>
<evidence type="ECO:0000313" key="1">
    <source>
        <dbReference type="EMBL" id="CAB4022389.1"/>
    </source>
</evidence>
<comment type="caution">
    <text evidence="1">The sequence shown here is derived from an EMBL/GenBank/DDBJ whole genome shotgun (WGS) entry which is preliminary data.</text>
</comment>